<comment type="caution">
    <text evidence="2">The sequence shown here is derived from an EMBL/GenBank/DDBJ whole genome shotgun (WGS) entry which is preliminary data.</text>
</comment>
<dbReference type="Proteomes" id="UP000657006">
    <property type="component" value="Unassembled WGS sequence"/>
</dbReference>
<feature type="compositionally biased region" description="Polar residues" evidence="1">
    <location>
        <begin position="45"/>
        <end position="54"/>
    </location>
</feature>
<evidence type="ECO:0000313" key="2">
    <source>
        <dbReference type="EMBL" id="MBC8544380.1"/>
    </source>
</evidence>
<proteinExistence type="predicted"/>
<keyword evidence="3" id="KW-1185">Reference proteome</keyword>
<dbReference type="EMBL" id="JACRSQ010000020">
    <property type="protein sequence ID" value="MBC8544380.1"/>
    <property type="molecule type" value="Genomic_DNA"/>
</dbReference>
<name>A0A926DW75_9FIRM</name>
<accession>A0A926DW75</accession>
<dbReference type="RefSeq" id="WP_249289886.1">
    <property type="nucleotide sequence ID" value="NZ_JACRSQ010000020.1"/>
</dbReference>
<evidence type="ECO:0000256" key="1">
    <source>
        <dbReference type="SAM" id="MobiDB-lite"/>
    </source>
</evidence>
<gene>
    <name evidence="2" type="ORF">H8730_12610</name>
</gene>
<feature type="compositionally biased region" description="Basic residues" evidence="1">
    <location>
        <begin position="83"/>
        <end position="96"/>
    </location>
</feature>
<feature type="compositionally biased region" description="Basic residues" evidence="1">
    <location>
        <begin position="62"/>
        <end position="74"/>
    </location>
</feature>
<sequence>MHAGVAKNDSRQRAHGNIFSAATGETILPAEIQNDKCTPAWRRTTAASGHTETYSPPPPAKRSCRRRYRTKNARRRDEERHRPAGIRRHIPHRHRRNDLAGGDTERKMHAGKAKNDTGQRA</sequence>
<dbReference type="AlphaFoldDB" id="A0A926DW75"/>
<feature type="compositionally biased region" description="Basic and acidic residues" evidence="1">
    <location>
        <begin position="103"/>
        <end position="121"/>
    </location>
</feature>
<organism evidence="2 3">
    <name type="scientific">Bianquea renquensis</name>
    <dbReference type="NCBI Taxonomy" id="2763661"/>
    <lineage>
        <taxon>Bacteria</taxon>
        <taxon>Bacillati</taxon>
        <taxon>Bacillota</taxon>
        <taxon>Clostridia</taxon>
        <taxon>Eubacteriales</taxon>
        <taxon>Bianqueaceae</taxon>
        <taxon>Bianquea</taxon>
    </lineage>
</organism>
<feature type="region of interest" description="Disordered" evidence="1">
    <location>
        <begin position="1"/>
        <end position="121"/>
    </location>
</feature>
<reference evidence="2" key="1">
    <citation type="submission" date="2020-08" db="EMBL/GenBank/DDBJ databases">
        <title>Genome public.</title>
        <authorList>
            <person name="Liu C."/>
            <person name="Sun Q."/>
        </authorList>
    </citation>
    <scope>NUCLEOTIDE SEQUENCE</scope>
    <source>
        <strain evidence="2">NSJ-32</strain>
    </source>
</reference>
<protein>
    <submittedName>
        <fullName evidence="2">Uncharacterized protein</fullName>
    </submittedName>
</protein>
<evidence type="ECO:0000313" key="3">
    <source>
        <dbReference type="Proteomes" id="UP000657006"/>
    </source>
</evidence>